<dbReference type="Pfam" id="PF00583">
    <property type="entry name" value="Acetyltransf_1"/>
    <property type="match status" value="1"/>
</dbReference>
<sequence>MTTSPTVTLVRAGWNDPRVAALRAAMDAEVAPRYADVPRGEGPPPVDVADVVTTVLALAGDEPVGTAALKRTGAHAEVKRVFVAPAGRNRRLGARLLAAVEQVAREAGYAEVHLQTGYLQPDAHRLYEREGWRPVAPFGPYEKDTVISRCYAKSLTPLLVAAALPPVSDADAAIALLRALDDAGVDLALLDDDYLAGAVDAPTVAAAAASRTARIGLVPRVRVTHTEPFHVAKVVQTLDWTGAGRAGWLVGVSLSDAEAAAFGRRTAPDAAEAWAEARDVVEVARRLWDSWEDDAEIRDVATGRFVDKDKIHYVDFEGERFSVKGPSIVPRSPQGQVPVVVEVSGADDDPALAVAVRDADVVRVHAGVGLAAAVGRVRAALEAAGRPDVLVLADLDVTALAAAEPTAPHAANPGERLAGVLAGWRTATGADGVVLTGTVADVEAAARVAAEVQPEPAEPNEPADAPAAVGHTLRERLGLPRPASRYATQPEQETAR</sequence>
<dbReference type="InterPro" id="IPR016181">
    <property type="entry name" value="Acyl_CoA_acyltransferase"/>
</dbReference>
<dbReference type="SUPFAM" id="SSF51679">
    <property type="entry name" value="Bacterial luciferase-like"/>
    <property type="match status" value="1"/>
</dbReference>
<dbReference type="Gene3D" id="3.20.20.30">
    <property type="entry name" value="Luciferase-like domain"/>
    <property type="match status" value="1"/>
</dbReference>
<dbReference type="GO" id="GO:0016747">
    <property type="term" value="F:acyltransferase activity, transferring groups other than amino-acyl groups"/>
    <property type="evidence" value="ECO:0007669"/>
    <property type="project" value="InterPro"/>
</dbReference>
<comment type="caution">
    <text evidence="7">The sequence shown here is derived from an EMBL/GenBank/DDBJ whole genome shotgun (WGS) entry which is preliminary data.</text>
</comment>
<dbReference type="GO" id="GO:0016705">
    <property type="term" value="F:oxidoreductase activity, acting on paired donors, with incorporation or reduction of molecular oxygen"/>
    <property type="evidence" value="ECO:0007669"/>
    <property type="project" value="InterPro"/>
</dbReference>
<feature type="domain" description="N-acetyltransferase" evidence="6">
    <location>
        <begin position="5"/>
        <end position="153"/>
    </location>
</feature>
<keyword evidence="8" id="KW-1185">Reference proteome</keyword>
<dbReference type="GO" id="GO:0004497">
    <property type="term" value="F:monooxygenase activity"/>
    <property type="evidence" value="ECO:0007669"/>
    <property type="project" value="UniProtKB-KW"/>
</dbReference>
<evidence type="ECO:0000256" key="3">
    <source>
        <dbReference type="ARBA" id="ARBA00023002"/>
    </source>
</evidence>
<evidence type="ECO:0000259" key="6">
    <source>
        <dbReference type="PROSITE" id="PS51186"/>
    </source>
</evidence>
<evidence type="ECO:0000256" key="2">
    <source>
        <dbReference type="ARBA" id="ARBA00022643"/>
    </source>
</evidence>
<name>A0A7W3J8Y3_9MICO</name>
<keyword evidence="7" id="KW-0808">Transferase</keyword>
<dbReference type="AlphaFoldDB" id="A0A7W3J8Y3"/>
<keyword evidence="1" id="KW-0285">Flavoprotein</keyword>
<reference evidence="7 8" key="1">
    <citation type="submission" date="2020-07" db="EMBL/GenBank/DDBJ databases">
        <title>Sequencing the genomes of 1000 actinobacteria strains.</title>
        <authorList>
            <person name="Klenk H.-P."/>
        </authorList>
    </citation>
    <scope>NUCLEOTIDE SEQUENCE [LARGE SCALE GENOMIC DNA]</scope>
    <source>
        <strain evidence="7 8">DSM 44121</strain>
    </source>
</reference>
<dbReference type="PROSITE" id="PS51186">
    <property type="entry name" value="GNAT"/>
    <property type="match status" value="1"/>
</dbReference>
<keyword evidence="4 7" id="KW-0503">Monooxygenase</keyword>
<dbReference type="Gene3D" id="3.40.630.30">
    <property type="match status" value="1"/>
</dbReference>
<evidence type="ECO:0000256" key="5">
    <source>
        <dbReference type="SAM" id="MobiDB-lite"/>
    </source>
</evidence>
<gene>
    <name evidence="7" type="ORF">FHX71_002415</name>
</gene>
<keyword evidence="2" id="KW-0288">FMN</keyword>
<dbReference type="RefSeq" id="WP_182616490.1">
    <property type="nucleotide sequence ID" value="NZ_JACGWV010000001.1"/>
</dbReference>
<keyword evidence="3" id="KW-0560">Oxidoreductase</keyword>
<evidence type="ECO:0000256" key="4">
    <source>
        <dbReference type="ARBA" id="ARBA00023033"/>
    </source>
</evidence>
<feature type="compositionally biased region" description="Polar residues" evidence="5">
    <location>
        <begin position="486"/>
        <end position="496"/>
    </location>
</feature>
<evidence type="ECO:0000313" key="7">
    <source>
        <dbReference type="EMBL" id="MBA8808473.1"/>
    </source>
</evidence>
<feature type="compositionally biased region" description="Low complexity" evidence="5">
    <location>
        <begin position="451"/>
        <end position="469"/>
    </location>
</feature>
<dbReference type="PANTHER" id="PTHR30011:SF16">
    <property type="entry name" value="C2H2 FINGER DOMAIN TRANSCRIPTION FACTOR (EUROFUNG)-RELATED"/>
    <property type="match status" value="1"/>
</dbReference>
<dbReference type="CDD" id="cd04301">
    <property type="entry name" value="NAT_SF"/>
    <property type="match status" value="1"/>
</dbReference>
<dbReference type="InterPro" id="IPR051260">
    <property type="entry name" value="Diverse_substr_monoxygenases"/>
</dbReference>
<dbReference type="Pfam" id="PF00296">
    <property type="entry name" value="Bac_luciferase"/>
    <property type="match status" value="1"/>
</dbReference>
<dbReference type="SUPFAM" id="SSF55729">
    <property type="entry name" value="Acyl-CoA N-acyltransferases (Nat)"/>
    <property type="match status" value="1"/>
</dbReference>
<organism evidence="7 8">
    <name type="scientific">Promicromonospora sukumoe</name>
    <dbReference type="NCBI Taxonomy" id="88382"/>
    <lineage>
        <taxon>Bacteria</taxon>
        <taxon>Bacillati</taxon>
        <taxon>Actinomycetota</taxon>
        <taxon>Actinomycetes</taxon>
        <taxon>Micrococcales</taxon>
        <taxon>Promicromonosporaceae</taxon>
        <taxon>Promicromonospora</taxon>
    </lineage>
</organism>
<dbReference type="InterPro" id="IPR036661">
    <property type="entry name" value="Luciferase-like_sf"/>
</dbReference>
<dbReference type="InterPro" id="IPR011251">
    <property type="entry name" value="Luciferase-like_dom"/>
</dbReference>
<dbReference type="InterPro" id="IPR000182">
    <property type="entry name" value="GNAT_dom"/>
</dbReference>
<accession>A0A7W3J8Y3</accession>
<evidence type="ECO:0000256" key="1">
    <source>
        <dbReference type="ARBA" id="ARBA00022630"/>
    </source>
</evidence>
<dbReference type="PANTHER" id="PTHR30011">
    <property type="entry name" value="ALKANESULFONATE MONOOXYGENASE-RELATED"/>
    <property type="match status" value="1"/>
</dbReference>
<dbReference type="Proteomes" id="UP000540568">
    <property type="component" value="Unassembled WGS sequence"/>
</dbReference>
<protein>
    <submittedName>
        <fullName evidence="7">Alkanesulfonate monooxygenase SsuD/methylene tetrahydromethanopterin reductase-like flavin-dependent oxidoreductase (Luciferase family)/GNAT superfamily N-acetyltransferase</fullName>
    </submittedName>
</protein>
<proteinExistence type="predicted"/>
<evidence type="ECO:0000313" key="8">
    <source>
        <dbReference type="Proteomes" id="UP000540568"/>
    </source>
</evidence>
<feature type="region of interest" description="Disordered" evidence="5">
    <location>
        <begin position="451"/>
        <end position="496"/>
    </location>
</feature>
<dbReference type="EMBL" id="JACGWV010000001">
    <property type="protein sequence ID" value="MBA8808473.1"/>
    <property type="molecule type" value="Genomic_DNA"/>
</dbReference>